<feature type="transmembrane region" description="Helical" evidence="2">
    <location>
        <begin position="307"/>
        <end position="326"/>
    </location>
</feature>
<feature type="transmembrane region" description="Helical" evidence="2">
    <location>
        <begin position="215"/>
        <end position="232"/>
    </location>
</feature>
<feature type="domain" description="Acyltransferase 3" evidence="3">
    <location>
        <begin position="30"/>
        <end position="353"/>
    </location>
</feature>
<feature type="transmembrane region" description="Helical" evidence="2">
    <location>
        <begin position="338"/>
        <end position="356"/>
    </location>
</feature>
<feature type="region of interest" description="Disordered" evidence="1">
    <location>
        <begin position="378"/>
        <end position="399"/>
    </location>
</feature>
<evidence type="ECO:0000256" key="1">
    <source>
        <dbReference type="SAM" id="MobiDB-lite"/>
    </source>
</evidence>
<feature type="transmembrane region" description="Helical" evidence="2">
    <location>
        <begin position="184"/>
        <end position="203"/>
    </location>
</feature>
<evidence type="ECO:0000256" key="2">
    <source>
        <dbReference type="SAM" id="Phobius"/>
    </source>
</evidence>
<dbReference type="RefSeq" id="WP_368498202.1">
    <property type="nucleotide sequence ID" value="NZ_CP162511.1"/>
</dbReference>
<dbReference type="GO" id="GO:0016747">
    <property type="term" value="F:acyltransferase activity, transferring groups other than amino-acyl groups"/>
    <property type="evidence" value="ECO:0007669"/>
    <property type="project" value="InterPro"/>
</dbReference>
<keyword evidence="2" id="KW-0472">Membrane</keyword>
<protein>
    <submittedName>
        <fullName evidence="4">Acyltransferase family protein</fullName>
        <ecNumber evidence="4">2.3.-.-</ecNumber>
    </submittedName>
</protein>
<evidence type="ECO:0000313" key="4">
    <source>
        <dbReference type="EMBL" id="XDI05814.1"/>
    </source>
</evidence>
<feature type="transmembrane region" description="Helical" evidence="2">
    <location>
        <begin position="269"/>
        <end position="286"/>
    </location>
</feature>
<dbReference type="Pfam" id="PF01757">
    <property type="entry name" value="Acyl_transf_3"/>
    <property type="match status" value="1"/>
</dbReference>
<keyword evidence="2" id="KW-0812">Transmembrane</keyword>
<dbReference type="PANTHER" id="PTHR23028:SF53">
    <property type="entry name" value="ACYL_TRANSF_3 DOMAIN-CONTAINING PROTEIN"/>
    <property type="match status" value="1"/>
</dbReference>
<feature type="transmembrane region" description="Helical" evidence="2">
    <location>
        <begin position="155"/>
        <end position="177"/>
    </location>
</feature>
<proteinExistence type="predicted"/>
<dbReference type="GO" id="GO:0016020">
    <property type="term" value="C:membrane"/>
    <property type="evidence" value="ECO:0007669"/>
    <property type="project" value="TreeGrafter"/>
</dbReference>
<dbReference type="PANTHER" id="PTHR23028">
    <property type="entry name" value="ACETYLTRANSFERASE"/>
    <property type="match status" value="1"/>
</dbReference>
<feature type="transmembrane region" description="Helical" evidence="2">
    <location>
        <begin position="107"/>
        <end position="135"/>
    </location>
</feature>
<dbReference type="GO" id="GO:0009103">
    <property type="term" value="P:lipopolysaccharide biosynthetic process"/>
    <property type="evidence" value="ECO:0007669"/>
    <property type="project" value="TreeGrafter"/>
</dbReference>
<dbReference type="EMBL" id="CP162511">
    <property type="protein sequence ID" value="XDI05814.1"/>
    <property type="molecule type" value="Genomic_DNA"/>
</dbReference>
<dbReference type="InterPro" id="IPR002656">
    <property type="entry name" value="Acyl_transf_3_dom"/>
</dbReference>
<feature type="transmembrane region" description="Helical" evidence="2">
    <location>
        <begin position="244"/>
        <end position="263"/>
    </location>
</feature>
<keyword evidence="4" id="KW-0012">Acyltransferase</keyword>
<dbReference type="EC" id="2.3.-.-" evidence="4"/>
<name>A0AB39BHV9_9MICO</name>
<evidence type="ECO:0000259" key="3">
    <source>
        <dbReference type="Pfam" id="PF01757"/>
    </source>
</evidence>
<feature type="transmembrane region" description="Helical" evidence="2">
    <location>
        <begin position="60"/>
        <end position="86"/>
    </location>
</feature>
<dbReference type="InterPro" id="IPR050879">
    <property type="entry name" value="Acyltransferase_3"/>
</dbReference>
<reference evidence="4" key="1">
    <citation type="submission" date="2024-05" db="EMBL/GenBank/DDBJ databases">
        <title>Herbiconiux sp. A18JL235.</title>
        <authorList>
            <person name="Zhang G."/>
        </authorList>
    </citation>
    <scope>NUCLEOTIDE SEQUENCE</scope>
    <source>
        <strain evidence="4">A18JL235</strain>
    </source>
</reference>
<dbReference type="AlphaFoldDB" id="A0AB39BHV9"/>
<sequence length="399" mass="41633">MPARPTLAPAPTAPAGAAGAAGAAAAVLPSLTGLRWVTAMLIFGDHVMAVQYFAGGSAELWATFFAPGSAGVAMFFVLSGFVLTWSHKPGQRPGDFWMRRVARVYPTHLVGVALAVVVGATLVPVIATTAVAPFVADIALVSAWNPAWWQAGNPVSWSLVCEAFFYLCFPLLIRVLYRVSVTALVVTVALCSVVTAIAPWIAGAAPDALASYSSPILRLPEFVVGICAALLLRSGAWRPPRPMTAVAFAVAGYLASAAPALPATEVSPGPAFAVLAFTLLIASLAESDRRGLPTGLTTPLWQTFGRASFAFYVVHLLVIGALAAPWPDGHPLLPWPQGALLTTLALAVAVALALLIHRGVELPMQRAILHSYRAKARRSGRPDDAGRRVAASAGERVAG</sequence>
<accession>A0AB39BHV9</accession>
<gene>
    <name evidence="4" type="ORF">ABFY20_01605</name>
</gene>
<keyword evidence="4" id="KW-0808">Transferase</keyword>
<keyword evidence="2" id="KW-1133">Transmembrane helix</keyword>
<organism evidence="4">
    <name type="scientific">Herbiconiux sp. A18JL235</name>
    <dbReference type="NCBI Taxonomy" id="3152363"/>
    <lineage>
        <taxon>Bacteria</taxon>
        <taxon>Bacillati</taxon>
        <taxon>Actinomycetota</taxon>
        <taxon>Actinomycetes</taxon>
        <taxon>Micrococcales</taxon>
        <taxon>Microbacteriaceae</taxon>
        <taxon>Herbiconiux</taxon>
    </lineage>
</organism>